<accession>A0ABV1I433</accession>
<keyword evidence="3" id="KW-1185">Reference proteome</keyword>
<reference evidence="2 3" key="1">
    <citation type="submission" date="2024-03" db="EMBL/GenBank/DDBJ databases">
        <title>Human intestinal bacterial collection.</title>
        <authorList>
            <person name="Pauvert C."/>
            <person name="Hitch T.C.A."/>
            <person name="Clavel T."/>
        </authorList>
    </citation>
    <scope>NUCLEOTIDE SEQUENCE [LARGE SCALE GENOMIC DNA]</scope>
    <source>
        <strain evidence="2 3">CLA-AA-H78B</strain>
    </source>
</reference>
<proteinExistence type="predicted"/>
<feature type="transmembrane region" description="Helical" evidence="1">
    <location>
        <begin position="12"/>
        <end position="30"/>
    </location>
</feature>
<name>A0ABV1I433_9FIRM</name>
<evidence type="ECO:0000256" key="1">
    <source>
        <dbReference type="SAM" id="Phobius"/>
    </source>
</evidence>
<dbReference type="InterPro" id="IPR014245">
    <property type="entry name" value="Spore_III_AF"/>
</dbReference>
<comment type="caution">
    <text evidence="2">The sequence shown here is derived from an EMBL/GenBank/DDBJ whole genome shotgun (WGS) entry which is preliminary data.</text>
</comment>
<protein>
    <submittedName>
        <fullName evidence="2">Stage III sporulation protein AF</fullName>
    </submittedName>
</protein>
<keyword evidence="1" id="KW-1133">Transmembrane helix</keyword>
<evidence type="ECO:0000313" key="2">
    <source>
        <dbReference type="EMBL" id="MEQ2579130.1"/>
    </source>
</evidence>
<dbReference type="Proteomes" id="UP001470288">
    <property type="component" value="Unassembled WGS sequence"/>
</dbReference>
<dbReference type="RefSeq" id="WP_349144551.1">
    <property type="nucleotide sequence ID" value="NZ_JBBMFC010000016.1"/>
</dbReference>
<feature type="transmembrane region" description="Helical" evidence="1">
    <location>
        <begin position="36"/>
        <end position="54"/>
    </location>
</feature>
<keyword evidence="1" id="KW-0472">Membrane</keyword>
<dbReference type="EMBL" id="JBBMFC010000016">
    <property type="protein sequence ID" value="MEQ2579130.1"/>
    <property type="molecule type" value="Genomic_DNA"/>
</dbReference>
<keyword evidence="1" id="KW-0812">Transmembrane</keyword>
<dbReference type="Pfam" id="PF09581">
    <property type="entry name" value="Spore_III_AF"/>
    <property type="match status" value="1"/>
</dbReference>
<evidence type="ECO:0000313" key="3">
    <source>
        <dbReference type="Proteomes" id="UP001470288"/>
    </source>
</evidence>
<sequence>MQIFVDMAKTLAVFCLLEQVILNLLPSGIYERYVKFYLGLLLLILLLQPVLQIFHLTGQLDSRVFTSAYEWEEQAEIWKTEWKLSEDWQER</sequence>
<organism evidence="2 3">
    <name type="scientific">Hominiventricola aquisgranensis</name>
    <dbReference type="NCBI Taxonomy" id="3133164"/>
    <lineage>
        <taxon>Bacteria</taxon>
        <taxon>Bacillati</taxon>
        <taxon>Bacillota</taxon>
        <taxon>Clostridia</taxon>
        <taxon>Lachnospirales</taxon>
        <taxon>Lachnospiraceae</taxon>
        <taxon>Hominiventricola</taxon>
    </lineage>
</organism>
<gene>
    <name evidence="2" type="ORF">WMO62_09850</name>
</gene>